<organism evidence="9 10">
    <name type="scientific">Dendrosporobacter quercicolus</name>
    <dbReference type="NCBI Taxonomy" id="146817"/>
    <lineage>
        <taxon>Bacteria</taxon>
        <taxon>Bacillati</taxon>
        <taxon>Bacillota</taxon>
        <taxon>Negativicutes</taxon>
        <taxon>Selenomonadales</taxon>
        <taxon>Sporomusaceae</taxon>
        <taxon>Dendrosporobacter</taxon>
    </lineage>
</organism>
<dbReference type="Proteomes" id="UP000214880">
    <property type="component" value="Unassembled WGS sequence"/>
</dbReference>
<dbReference type="InterPro" id="IPR010071">
    <property type="entry name" value="AA_adenyl_dom"/>
</dbReference>
<dbReference type="PROSITE" id="PS00012">
    <property type="entry name" value="PHOSPHOPANTETHEINE"/>
    <property type="match status" value="1"/>
</dbReference>
<evidence type="ECO:0000259" key="8">
    <source>
        <dbReference type="PROSITE" id="PS50075"/>
    </source>
</evidence>
<evidence type="ECO:0000256" key="4">
    <source>
        <dbReference type="ARBA" id="ARBA00022553"/>
    </source>
</evidence>
<feature type="domain" description="Carrier" evidence="8">
    <location>
        <begin position="1457"/>
        <end position="1532"/>
    </location>
</feature>
<feature type="domain" description="Carrier" evidence="8">
    <location>
        <begin position="2919"/>
        <end position="2994"/>
    </location>
</feature>
<dbReference type="EMBL" id="FNHB01000003">
    <property type="protein sequence ID" value="SDM25888.1"/>
    <property type="molecule type" value="Genomic_DNA"/>
</dbReference>
<dbReference type="InterPro" id="IPR013217">
    <property type="entry name" value="Methyltransf_12"/>
</dbReference>
<dbReference type="Gene3D" id="3.40.50.12780">
    <property type="entry name" value="N-terminal domain of ligase-like"/>
    <property type="match status" value="1"/>
</dbReference>
<dbReference type="InterPro" id="IPR042099">
    <property type="entry name" value="ANL_N_sf"/>
</dbReference>
<dbReference type="InterPro" id="IPR006162">
    <property type="entry name" value="Ppantetheine_attach_site"/>
</dbReference>
<dbReference type="PANTHER" id="PTHR45527">
    <property type="entry name" value="NONRIBOSOMAL PEPTIDE SYNTHETASE"/>
    <property type="match status" value="1"/>
</dbReference>
<dbReference type="SUPFAM" id="SSF47336">
    <property type="entry name" value="ACP-like"/>
    <property type="match status" value="3"/>
</dbReference>
<keyword evidence="6" id="KW-0677">Repeat</keyword>
<dbReference type="InterPro" id="IPR001242">
    <property type="entry name" value="Condensation_dom"/>
</dbReference>
<accession>A0A1G9RRE1</accession>
<evidence type="ECO:0000256" key="5">
    <source>
        <dbReference type="ARBA" id="ARBA00022598"/>
    </source>
</evidence>
<dbReference type="PROSITE" id="PS50075">
    <property type="entry name" value="CARRIER"/>
    <property type="match status" value="3"/>
</dbReference>
<dbReference type="OrthoDB" id="9765680at2"/>
<reference evidence="9 10" key="1">
    <citation type="submission" date="2016-10" db="EMBL/GenBank/DDBJ databases">
        <authorList>
            <person name="de Groot N.N."/>
        </authorList>
    </citation>
    <scope>NUCLEOTIDE SEQUENCE [LARGE SCALE GENOMIC DNA]</scope>
    <source>
        <strain evidence="9 10">DSM 1736</strain>
    </source>
</reference>
<dbReference type="CDD" id="cd12114">
    <property type="entry name" value="A_NRPS_TlmIV_like"/>
    <property type="match status" value="2"/>
</dbReference>
<dbReference type="Gene3D" id="3.30.300.30">
    <property type="match status" value="4"/>
</dbReference>
<dbReference type="Pfam" id="PF08242">
    <property type="entry name" value="Methyltransf_12"/>
    <property type="match status" value="2"/>
</dbReference>
<dbReference type="InterPro" id="IPR057737">
    <property type="entry name" value="Condensation_MtbB-like"/>
</dbReference>
<gene>
    <name evidence="9" type="ORF">SAMN04488502_10378</name>
</gene>
<dbReference type="CDD" id="cd02440">
    <property type="entry name" value="AdoMet_MTases"/>
    <property type="match status" value="1"/>
</dbReference>
<dbReference type="Pfam" id="PF00668">
    <property type="entry name" value="Condensation"/>
    <property type="match status" value="2"/>
</dbReference>
<name>A0A1G9RRE1_9FIRM</name>
<keyword evidence="7" id="KW-0045">Antibiotic biosynthesis</keyword>
<keyword evidence="4" id="KW-0597">Phosphoprotein</keyword>
<dbReference type="GO" id="GO:0008610">
    <property type="term" value="P:lipid biosynthetic process"/>
    <property type="evidence" value="ECO:0007669"/>
    <property type="project" value="UniProtKB-ARBA"/>
</dbReference>
<dbReference type="SMART" id="SM00823">
    <property type="entry name" value="PKS_PP"/>
    <property type="match status" value="2"/>
</dbReference>
<dbReference type="InterPro" id="IPR036736">
    <property type="entry name" value="ACP-like_sf"/>
</dbReference>
<dbReference type="PROSITE" id="PS00455">
    <property type="entry name" value="AMP_BINDING"/>
    <property type="match status" value="1"/>
</dbReference>
<dbReference type="InterPro" id="IPR045851">
    <property type="entry name" value="AMP-bd_C_sf"/>
</dbReference>
<dbReference type="GO" id="GO:0017000">
    <property type="term" value="P:antibiotic biosynthetic process"/>
    <property type="evidence" value="ECO:0007669"/>
    <property type="project" value="UniProtKB-KW"/>
</dbReference>
<evidence type="ECO:0000256" key="2">
    <source>
        <dbReference type="ARBA" id="ARBA00006432"/>
    </source>
</evidence>
<keyword evidence="10" id="KW-1185">Reference proteome</keyword>
<dbReference type="InterPro" id="IPR000873">
    <property type="entry name" value="AMP-dep_synth/lig_dom"/>
</dbReference>
<dbReference type="Gene3D" id="3.30.559.10">
    <property type="entry name" value="Chloramphenicol acetyltransferase-like domain"/>
    <property type="match status" value="2"/>
</dbReference>
<dbReference type="Gene3D" id="2.30.38.10">
    <property type="entry name" value="Luciferase, Domain 3"/>
    <property type="match status" value="1"/>
</dbReference>
<evidence type="ECO:0000313" key="9">
    <source>
        <dbReference type="EMBL" id="SDM25888.1"/>
    </source>
</evidence>
<dbReference type="PANTHER" id="PTHR45527:SF10">
    <property type="entry name" value="PYOCHELIN SYNTHASE PCHF"/>
    <property type="match status" value="1"/>
</dbReference>
<dbReference type="Gene3D" id="1.10.1200.10">
    <property type="entry name" value="ACP-like"/>
    <property type="match status" value="3"/>
</dbReference>
<comment type="cofactor">
    <cofactor evidence="1">
        <name>pantetheine 4'-phosphate</name>
        <dbReference type="ChEBI" id="CHEBI:47942"/>
    </cofactor>
</comment>
<dbReference type="SUPFAM" id="SSF52777">
    <property type="entry name" value="CoA-dependent acyltransferases"/>
    <property type="match status" value="4"/>
</dbReference>
<evidence type="ECO:0000256" key="3">
    <source>
        <dbReference type="ARBA" id="ARBA00022450"/>
    </source>
</evidence>
<comment type="similarity">
    <text evidence="2">Belongs to the ATP-dependent AMP-binding enzyme family.</text>
</comment>
<evidence type="ECO:0000256" key="7">
    <source>
        <dbReference type="ARBA" id="ARBA00023194"/>
    </source>
</evidence>
<dbReference type="RefSeq" id="WP_092071402.1">
    <property type="nucleotide sequence ID" value="NZ_FNHB01000003.1"/>
</dbReference>
<dbReference type="FunFam" id="3.40.50.12780:FF:000012">
    <property type="entry name" value="Non-ribosomal peptide synthetase"/>
    <property type="match status" value="2"/>
</dbReference>
<dbReference type="GO" id="GO:0031177">
    <property type="term" value="F:phosphopantetheine binding"/>
    <property type="evidence" value="ECO:0007669"/>
    <property type="project" value="InterPro"/>
</dbReference>
<protein>
    <submittedName>
        <fullName evidence="9">Yersiniabactin nonribosomal peptide synthetase</fullName>
    </submittedName>
</protein>
<dbReference type="STRING" id="146817.SAMN04488502_10378"/>
<dbReference type="FunFam" id="3.30.559.10:FF:000023">
    <property type="entry name" value="Non-ribosomal peptide synthetase"/>
    <property type="match status" value="2"/>
</dbReference>
<dbReference type="InterPro" id="IPR029063">
    <property type="entry name" value="SAM-dependent_MTases_sf"/>
</dbReference>
<feature type="domain" description="Carrier" evidence="8">
    <location>
        <begin position="12"/>
        <end position="87"/>
    </location>
</feature>
<dbReference type="InterPro" id="IPR020845">
    <property type="entry name" value="AMP-binding_CS"/>
</dbReference>
<evidence type="ECO:0000256" key="6">
    <source>
        <dbReference type="ARBA" id="ARBA00022737"/>
    </source>
</evidence>
<evidence type="ECO:0000313" key="10">
    <source>
        <dbReference type="Proteomes" id="UP000214880"/>
    </source>
</evidence>
<dbReference type="GO" id="GO:0016874">
    <property type="term" value="F:ligase activity"/>
    <property type="evidence" value="ECO:0007669"/>
    <property type="project" value="UniProtKB-KW"/>
</dbReference>
<dbReference type="GO" id="GO:0009403">
    <property type="term" value="P:toxin biosynthetic process"/>
    <property type="evidence" value="ECO:0007669"/>
    <property type="project" value="UniProtKB-ARBA"/>
</dbReference>
<dbReference type="GO" id="GO:0005737">
    <property type="term" value="C:cytoplasm"/>
    <property type="evidence" value="ECO:0007669"/>
    <property type="project" value="TreeGrafter"/>
</dbReference>
<dbReference type="InterPro" id="IPR020806">
    <property type="entry name" value="PKS_PP-bd"/>
</dbReference>
<dbReference type="InterPro" id="IPR023213">
    <property type="entry name" value="CAT-like_dom_sf"/>
</dbReference>
<dbReference type="SUPFAM" id="SSF53335">
    <property type="entry name" value="S-adenosyl-L-methionine-dependent methyltransferases"/>
    <property type="match status" value="2"/>
</dbReference>
<sequence>MNNRPNSAKASDRIPPEYEEVKAQIRAMLPAAAQFDEQQNLIELGLDSLQMMRLVNQWRRRGCQVTFAELIGDPSLNAWWSLLQRTRLPGDCRESGEQPATAAPFPLTDVQYAYWVGRQDDQALGGVGCHAYLEIDGGNIDRERLAAAWTTLLDHHGMLRAKFLADGLQQVMEVSGAQPLEVNDLRSASTEECRRELKRIRGRLSHRRLAVEKGEVAGLSLSLLPGGRARLHFDIDLLVADVQSLQILLRDLAAAYARGVRPPAPRNWSFGRYLRDEEQRRAADRETAARYWQERLDSLPGAPGLPLQEKPERLKFPVFQRRTYFIREAQWKSLQQLSAGYRVTPAMTLLAAYAEVLDRWSTTSRFLINIPLFDRQTGEAGLEEVVADFTNLLLLAVDCSSPQCFVERARSIQAQFHQDAAHTVYSGVQVQRDLARLRPGERYVAPVVFACNLGSPLINEECESTLGRLGYMISQTPQVWLDFQLYETDGGLLLAWDAVEELFADSVIDRMFDAYARLIEWLAEGKNNWLLYPTVFQRNTAMEQALTGFSELPPACRLHDGFFALAAAQPHKTALVNSADDTCITYGELADYALRTAALLEQNGVRPGDAVAVTLPRSPEQIAAVLGVLATGACYAPVSVAQPPARRANIHQKADIRFALTGRSVAPTVEWPPGTRVLPLEDGAGLMPLAEPAAGPVDDPAYIIFTSGSTGEPKGVQISHAGAFNTIVDINRRYRVGEQDRILAVSALDFDLSVYDIFGLLNVGGSLVVLPEGVRREAGQWLKLLDKYQVTLWNSVPVLLDMLLVAAQNAETGLPLRLVMLSGDWIGLDLPPRLNELAPQCRLVAMGGATEASIWSNYFDVALPLPENWTSVPYGRPLSNQKYRIVDGKGRDCPDWVAGELWIGGAGVALGYKGDPKLTAERFVDYSGSRWYRTGDLGRYWPDGNIEFLGRKDFQVKIKGHRIELGEIEVALREHPEVRNAVVQAVGPAKGNKQLIGYVVPKRQRQSQLWEAADADGAAEIWQELLQAGHEGSRELPAGLRPEQFAEFHSFLENLSLDCICHAFEQTGVFRAGRDRYTLEELLREGRIAQRYHVLIAGWLEIMADEGLLVREATGVFRRLHSTAVRTGKAWQELSPEWRAYARGILQYIQEIGEYHAGLLTGRVDPLGLFFTEKSRLSPEQLLRQLPGVDYRNSIAKTLLGAAIRQKAGAGPVQILQIGARSSGLTRELTTLLPPGNAVYTCTDSSAFFLNEVKQGLEDRNGLAFSLLDIEEDPQVQGYVLHHYDIIVAPDSLHRTRHIGSTLAHVEALLAPAGLLLMMEKTVNSRLQQVGTAFLEDGFTRFEDERKGTRLPLLSSVQWEEALQRKGYGGIAVFPGAEEAAACFGQQVIVALAPQSVHRFHPEKLTDFLQRKLPDYMVPSAFIPLAALPVTANGKVDRQALPAPVIAQEGAGKLFTELKTETQQRLAVIWRSIFSLDRIGADDNYFALGGDSLLATKLSGMIRSSFGTEMSLASIFELPTIAQMAVHIERLLEKTPDQSEFGQLPVLVPAPGEQFLPFPLTDIQQAYWFGRSGIYSLGNVSTHCYFEIEESGLDVNRVTDAWRRLIDHHAMMRAVMMPDGQSQRVLQEVPPYHIVTLDLRNSNAGEVEAGLSRIREKMSHQVLDAGQWPLFEVRASLFGENRVRLHVSFDNLIFDGWSMFHLLSEWGRLYRQPEDELQMVDVSFRDYVLALERLKDSGLYQRDRQYWFNRLADLPPGPELPLAQNPDFLHRQRFTRLSSSLNNGAWRRLKERAAAAGLTPSGVLLTAYAEVLSIWSKRPQFTINLTQFNRLPLHPQVSRIVGDFTTLTLLAVDHSSGKTFLERSRNLQQQLWQDLDHAYVGGVEVQRELARQRGDQQGAAMPVVFTSALGVNQWNGEDTSERWLGKLIYNITQTPQVWLDHQVVEQNGELLLIWDAVAGLFPPGLLEDMFGSYCQLLERLADEETVWREKTPNLALVPRLHARVQANDTGVLLPQERLESLFEKQVIRQPEKPAVHSPGLTLSYRELAGRASGVEACLRAKRVRPNTLVAVVMEKGWEQVVAALGILKSGAAYLPIDPAYPEERRQELLQNGHCSIVLTQSRLEKKLNWPEEVERILVDQLKAADRTGDLPTPTGSVTDLAYVIYTSGSTGVPNGVMIDHQGAVNTILDINRRFAVGPQDRILALSNFNFDLSVYDIFGMLSAGAAIILPKAEQSKDPAHWLALLREQKATVWNTVPALMQMLLEYVSCRAETMPASLRLVLLSGDWVPVTMPDKIKTLFPGVDVVSLGGATEASIWSNLYHIQKVDPEWKSIPYGRPLANQRYYVLNQFMGDCPVWVPGQLYIGGAGLAKGYWNNEAITRERFIDHPRTGERLYFTGDLGRYLPDGDIEFLGREDFQVKIRGHRIELGEIEAVMRRINGMKDAVVGATGELLTGYVVLKPEEGTKLFTTDCADSRDCALRWHTIKKAGQFQAAQIPSGLDVEEVKTFLESAEQISLAFICRMLAKLGIFRNEREQYSLDELMERFKLQRRYRPLIGHWLNILIEERIVEKDEAGLYLNHHSLPALLPKLDKEGNFPGLSETAATLATAFKRDDSVYLELLQGTLDPLELFVREDAFLTPDAMNQFNLARGYYTELARATFSAVLNTYPSDKEIRVMEIGGRTGNLAGELVKLLTPGKDRYLYTDESAYFTDQAKGRLSEFPPMEYGLLDMNKAPLQQGYEPHAYDVIIADNTLHRTRNVRTVLEHIKTMLAPGGILLFTETTRNNRLMMTTTGFFADGFSQLEDERSLSGIPLLTAEKWREVLSEKGFAKTIAFPANGQTAEQFGQHLLMAQAQEAVSVFKPSNLADEIRCKLPAYMVPTTYILLEKLPLTANGKVDRKALAQLGKEKAGLPVKTHTPPATETQMKLASAWKEVLNCQQVGIHDSFFELGGDSLRAIQCINLLKTKYSLELSLPELFETPDIERLARLVEVSGSGGGELTADCEEGVI</sequence>
<dbReference type="FunFam" id="1.10.1200.10:FF:000005">
    <property type="entry name" value="Nonribosomal peptide synthetase 1"/>
    <property type="match status" value="2"/>
</dbReference>
<keyword evidence="3" id="KW-0596">Phosphopantetheine</keyword>
<evidence type="ECO:0000256" key="1">
    <source>
        <dbReference type="ARBA" id="ARBA00001957"/>
    </source>
</evidence>
<dbReference type="Gene3D" id="3.30.559.30">
    <property type="entry name" value="Nonribosomal peptide synthetase, condensation domain"/>
    <property type="match status" value="2"/>
</dbReference>
<dbReference type="FunFam" id="3.40.50.980:FF:000001">
    <property type="entry name" value="Non-ribosomal peptide synthetase"/>
    <property type="match status" value="1"/>
</dbReference>
<dbReference type="NCBIfam" id="NF003417">
    <property type="entry name" value="PRK04813.1"/>
    <property type="match status" value="4"/>
</dbReference>
<dbReference type="GO" id="GO:0043041">
    <property type="term" value="P:amino acid activation for nonribosomal peptide biosynthetic process"/>
    <property type="evidence" value="ECO:0007669"/>
    <property type="project" value="TreeGrafter"/>
</dbReference>
<dbReference type="FunFam" id="3.30.559.30:FF:000006">
    <property type="entry name" value="Yersiniabactin polyketide/non-ribosomal peptide synthetase"/>
    <property type="match status" value="2"/>
</dbReference>
<dbReference type="InterPro" id="IPR009081">
    <property type="entry name" value="PP-bd_ACP"/>
</dbReference>
<keyword evidence="5" id="KW-0436">Ligase</keyword>
<dbReference type="NCBIfam" id="TIGR01733">
    <property type="entry name" value="AA-adenyl-dom"/>
    <property type="match status" value="2"/>
</dbReference>
<dbReference type="Gene3D" id="3.40.50.150">
    <property type="entry name" value="Vaccinia Virus protein VP39"/>
    <property type="match status" value="2"/>
</dbReference>
<proteinExistence type="inferred from homology"/>
<dbReference type="Gene3D" id="3.40.50.980">
    <property type="match status" value="2"/>
</dbReference>
<dbReference type="SUPFAM" id="SSF56801">
    <property type="entry name" value="Acetyl-CoA synthetase-like"/>
    <property type="match status" value="2"/>
</dbReference>
<dbReference type="Pfam" id="PF00550">
    <property type="entry name" value="PP-binding"/>
    <property type="match status" value="3"/>
</dbReference>
<dbReference type="CDD" id="cd19535">
    <property type="entry name" value="Cyc_NRPS"/>
    <property type="match status" value="2"/>
</dbReference>
<dbReference type="Pfam" id="PF00501">
    <property type="entry name" value="AMP-binding"/>
    <property type="match status" value="2"/>
</dbReference>